<reference evidence="3 4" key="1">
    <citation type="submission" date="2019-06" db="EMBL/GenBank/DDBJ databases">
        <title>Genome Sequence of the Brown Rot Fungal Pathogen Monilinia fructicola.</title>
        <authorList>
            <person name="De Miccolis Angelini R.M."/>
            <person name="Landi L."/>
            <person name="Abate D."/>
            <person name="Pollastro S."/>
            <person name="Romanazzi G."/>
            <person name="Faretra F."/>
        </authorList>
    </citation>
    <scope>NUCLEOTIDE SEQUENCE [LARGE SCALE GENOMIC DNA]</scope>
    <source>
        <strain evidence="3 4">Mfrc123</strain>
    </source>
</reference>
<comment type="caution">
    <text evidence="3">The sequence shown here is derived from an EMBL/GenBank/DDBJ whole genome shotgun (WGS) entry which is preliminary data.</text>
</comment>
<dbReference type="SMART" id="SM01388">
    <property type="entry name" value="Mob1_phocein"/>
    <property type="match status" value="1"/>
</dbReference>
<dbReference type="EMBL" id="VICG01000011">
    <property type="protein sequence ID" value="KAA8567010.1"/>
    <property type="molecule type" value="Genomic_DNA"/>
</dbReference>
<proteinExistence type="predicted"/>
<keyword evidence="1" id="KW-0479">Metal-binding</keyword>
<organism evidence="3 4">
    <name type="scientific">Monilinia fructicola</name>
    <name type="common">Brown rot fungus</name>
    <name type="synonym">Ciboria fructicola</name>
    <dbReference type="NCBI Taxonomy" id="38448"/>
    <lineage>
        <taxon>Eukaryota</taxon>
        <taxon>Fungi</taxon>
        <taxon>Dikarya</taxon>
        <taxon>Ascomycota</taxon>
        <taxon>Pezizomycotina</taxon>
        <taxon>Leotiomycetes</taxon>
        <taxon>Helotiales</taxon>
        <taxon>Sclerotiniaceae</taxon>
        <taxon>Monilinia</taxon>
    </lineage>
</organism>
<keyword evidence="1" id="KW-0862">Zinc</keyword>
<feature type="binding site" evidence="1">
    <location>
        <position position="337"/>
    </location>
    <ligand>
        <name>Zn(2+)</name>
        <dbReference type="ChEBI" id="CHEBI:29105"/>
    </ligand>
</feature>
<feature type="binding site" evidence="1">
    <location>
        <position position="206"/>
    </location>
    <ligand>
        <name>Zn(2+)</name>
        <dbReference type="ChEBI" id="CHEBI:29105"/>
    </ligand>
</feature>
<dbReference type="Gene3D" id="1.20.140.30">
    <property type="entry name" value="MOB kinase activator"/>
    <property type="match status" value="1"/>
</dbReference>
<evidence type="ECO:0000256" key="1">
    <source>
        <dbReference type="PIRSR" id="PIRSR605301-1"/>
    </source>
</evidence>
<dbReference type="VEuPathDB" id="FungiDB:MFRU_007g01570"/>
<evidence type="ECO:0000313" key="4">
    <source>
        <dbReference type="Proteomes" id="UP000322873"/>
    </source>
</evidence>
<dbReference type="Proteomes" id="UP000322873">
    <property type="component" value="Unassembled WGS sequence"/>
</dbReference>
<protein>
    <recommendedName>
        <fullName evidence="5">Mob1/phocein</fullName>
    </recommendedName>
</protein>
<dbReference type="SUPFAM" id="SSF101152">
    <property type="entry name" value="Mob1/phocein"/>
    <property type="match status" value="1"/>
</dbReference>
<dbReference type="PANTHER" id="PTHR22599">
    <property type="entry name" value="MPS ONE BINDER KINASE ACTIVATOR-LIKE MOB"/>
    <property type="match status" value="1"/>
</dbReference>
<sequence>MTQRGPNRDRSKQESPIIFMGFSVVSLFLLDIKYKPQSSITSTQPPFIWKWNYLISQRIIEERETARLGRINNMSNLFSGISGRFRGSGKNSGAKSPGGLNGVSPTSPTGNSAHQFFLARQHGTPQLTTPQPCFALANHPLWLNNAYAKHIVKGNFMTLSARPKTVEPGEWIAHQVVEHYRILWNFVRVIHEKEEDGNTICNPQTCPRMSAGANHSFTWLNSRKEPVEVPAHEYISLMQRWISGKIDNTAIFPTDPAGISYCHNTGGPEIAGSTYASGGLNTPNSNTPIPAGPTTLTTSLSQLSGPGDWIGKSSGFPQEFVDVCQTIFRQMFRVYAHLYWGHFIEPFYHLNLDKHMNSCFSHFVLTATEIDMLKPHELEPMQPLIDLWAANGTFPPESKAYACANLKAGERLLQAAEWLMMCLTIAYGSFLLLRDIVKIDGMVLRGYVWGWRFCFLRRE</sequence>
<evidence type="ECO:0008006" key="5">
    <source>
        <dbReference type="Google" id="ProtNLM"/>
    </source>
</evidence>
<gene>
    <name evidence="3" type="ORF">EYC84_010097</name>
</gene>
<evidence type="ECO:0000256" key="2">
    <source>
        <dbReference type="SAM" id="MobiDB-lite"/>
    </source>
</evidence>
<name>A0A5M9JED3_MONFR</name>
<evidence type="ECO:0000313" key="3">
    <source>
        <dbReference type="EMBL" id="KAA8567010.1"/>
    </source>
</evidence>
<keyword evidence="4" id="KW-1185">Reference proteome</keyword>
<accession>A0A5M9JED3</accession>
<feature type="binding site" evidence="1">
    <location>
        <position position="201"/>
    </location>
    <ligand>
        <name>Zn(2+)</name>
        <dbReference type="ChEBI" id="CHEBI:29105"/>
    </ligand>
</feature>
<feature type="binding site" evidence="1">
    <location>
        <position position="342"/>
    </location>
    <ligand>
        <name>Zn(2+)</name>
        <dbReference type="ChEBI" id="CHEBI:29105"/>
    </ligand>
</feature>
<dbReference type="AlphaFoldDB" id="A0A5M9JED3"/>
<feature type="region of interest" description="Disordered" evidence="2">
    <location>
        <begin position="88"/>
        <end position="108"/>
    </location>
</feature>
<dbReference type="Pfam" id="PF03637">
    <property type="entry name" value="Mob1_phocein"/>
    <property type="match status" value="2"/>
</dbReference>
<dbReference type="InterPro" id="IPR005301">
    <property type="entry name" value="MOB_kinase_act_fam"/>
</dbReference>
<dbReference type="InterPro" id="IPR036703">
    <property type="entry name" value="MOB_kinase_act_sf"/>
</dbReference>